<name>A0A9N9ZM08_9HYPO</name>
<comment type="similarity">
    <text evidence="1">Belongs to the IUNH family.</text>
</comment>
<protein>
    <recommendedName>
        <fullName evidence="4">Inosine/uridine-preferring nucleoside hydrolase domain-containing protein</fullName>
    </recommendedName>
</protein>
<evidence type="ECO:0000259" key="4">
    <source>
        <dbReference type="Pfam" id="PF01156"/>
    </source>
</evidence>
<keyword evidence="3" id="KW-0326">Glycosidase</keyword>
<dbReference type="InterPro" id="IPR023186">
    <property type="entry name" value="IUNH"/>
</dbReference>
<dbReference type="GO" id="GO:0006152">
    <property type="term" value="P:purine nucleoside catabolic process"/>
    <property type="evidence" value="ECO:0007669"/>
    <property type="project" value="TreeGrafter"/>
</dbReference>
<dbReference type="AlphaFoldDB" id="A0A9N9ZM08"/>
<dbReference type="EMBL" id="CABFOC020000082">
    <property type="protein sequence ID" value="CAH0058008.1"/>
    <property type="molecule type" value="Genomic_DNA"/>
</dbReference>
<evidence type="ECO:0000313" key="6">
    <source>
        <dbReference type="Proteomes" id="UP000775872"/>
    </source>
</evidence>
<evidence type="ECO:0000256" key="2">
    <source>
        <dbReference type="ARBA" id="ARBA00022801"/>
    </source>
</evidence>
<gene>
    <name evidence="5" type="ORF">CSOL1703_00008485</name>
</gene>
<dbReference type="GO" id="GO:0005829">
    <property type="term" value="C:cytosol"/>
    <property type="evidence" value="ECO:0007669"/>
    <property type="project" value="TreeGrafter"/>
</dbReference>
<sequence>MKLFEDARDGAVESIGATARFTPSKLPTHREMLRLLRENPEDSITIVAIGPLTNVALAAAEDPETFIRVREVVVMGGAVHCEGNVTPVAEFNCYAEPVAFPSPSSTMSSLHIRSSNLPSYPLNLPRRLELTLAPLDIILSYVMTKSYFEQQIKPHVEAGSPLALWASSFIMATFDQIASLQANDKEPELALHDPLTIWHAMTRDQGGWETTIKPEDLRVETTGEWTRGMHIVDKRNRKIADDGSTLTRVGSEATDNILGDDMGWLNPSKGNRIKPLIKSPGADLFREHWMQRVFG</sequence>
<dbReference type="PANTHER" id="PTHR12304:SF56">
    <property type="entry name" value="HYDROLASE, PUTATIVE (AFU_ORTHOLOGUE AFUA_1G11790)-RELATED"/>
    <property type="match status" value="1"/>
</dbReference>
<dbReference type="GO" id="GO:0008477">
    <property type="term" value="F:purine nucleosidase activity"/>
    <property type="evidence" value="ECO:0007669"/>
    <property type="project" value="TreeGrafter"/>
</dbReference>
<dbReference type="SUPFAM" id="SSF53590">
    <property type="entry name" value="Nucleoside hydrolase"/>
    <property type="match status" value="1"/>
</dbReference>
<evidence type="ECO:0000256" key="3">
    <source>
        <dbReference type="ARBA" id="ARBA00023295"/>
    </source>
</evidence>
<dbReference type="Pfam" id="PF01156">
    <property type="entry name" value="IU_nuc_hydro"/>
    <property type="match status" value="1"/>
</dbReference>
<evidence type="ECO:0000256" key="1">
    <source>
        <dbReference type="ARBA" id="ARBA00009176"/>
    </source>
</evidence>
<dbReference type="InterPro" id="IPR036452">
    <property type="entry name" value="Ribo_hydro-like"/>
</dbReference>
<reference evidence="5" key="1">
    <citation type="submission" date="2021-10" db="EMBL/GenBank/DDBJ databases">
        <authorList>
            <person name="Piombo E."/>
        </authorList>
    </citation>
    <scope>NUCLEOTIDE SEQUENCE</scope>
</reference>
<dbReference type="OrthoDB" id="5783963at2759"/>
<dbReference type="Proteomes" id="UP000775872">
    <property type="component" value="Unassembled WGS sequence"/>
</dbReference>
<comment type="caution">
    <text evidence="5">The sequence shown here is derived from an EMBL/GenBank/DDBJ whole genome shotgun (WGS) entry which is preliminary data.</text>
</comment>
<organism evidence="5 6">
    <name type="scientific">Clonostachys solani</name>
    <dbReference type="NCBI Taxonomy" id="160281"/>
    <lineage>
        <taxon>Eukaryota</taxon>
        <taxon>Fungi</taxon>
        <taxon>Dikarya</taxon>
        <taxon>Ascomycota</taxon>
        <taxon>Pezizomycotina</taxon>
        <taxon>Sordariomycetes</taxon>
        <taxon>Hypocreomycetidae</taxon>
        <taxon>Hypocreales</taxon>
        <taxon>Bionectriaceae</taxon>
        <taxon>Clonostachys</taxon>
    </lineage>
</organism>
<keyword evidence="2" id="KW-0378">Hydrolase</keyword>
<proteinExistence type="inferred from homology"/>
<accession>A0A9N9ZM08</accession>
<feature type="domain" description="Inosine/uridine-preferring nucleoside hydrolase" evidence="4">
    <location>
        <begin position="29"/>
        <end position="241"/>
    </location>
</feature>
<dbReference type="PANTHER" id="PTHR12304">
    <property type="entry name" value="INOSINE-URIDINE PREFERRING NUCLEOSIDE HYDROLASE"/>
    <property type="match status" value="1"/>
</dbReference>
<dbReference type="InterPro" id="IPR001910">
    <property type="entry name" value="Inosine/uridine_hydrolase_dom"/>
</dbReference>
<dbReference type="Gene3D" id="3.90.245.10">
    <property type="entry name" value="Ribonucleoside hydrolase-like"/>
    <property type="match status" value="1"/>
</dbReference>
<evidence type="ECO:0000313" key="5">
    <source>
        <dbReference type="EMBL" id="CAH0058008.1"/>
    </source>
</evidence>
<keyword evidence="6" id="KW-1185">Reference proteome</keyword>